<evidence type="ECO:0008006" key="10">
    <source>
        <dbReference type="Google" id="ProtNLM"/>
    </source>
</evidence>
<dbReference type="PANTHER" id="PTHR45875">
    <property type="entry name" value="METHYLTRANSFERASE N6AMT1"/>
    <property type="match status" value="1"/>
</dbReference>
<dbReference type="InterPro" id="IPR029063">
    <property type="entry name" value="SAM-dependent_MTases_sf"/>
</dbReference>
<feature type="compositionally biased region" description="Basic and acidic residues" evidence="5">
    <location>
        <begin position="141"/>
        <end position="156"/>
    </location>
</feature>
<evidence type="ECO:0000256" key="4">
    <source>
        <dbReference type="ARBA" id="ARBA00022691"/>
    </source>
</evidence>
<evidence type="ECO:0000313" key="8">
    <source>
        <dbReference type="EMBL" id="MDR6892361.1"/>
    </source>
</evidence>
<evidence type="ECO:0000256" key="1">
    <source>
        <dbReference type="ARBA" id="ARBA00006149"/>
    </source>
</evidence>
<dbReference type="InterPro" id="IPR055487">
    <property type="entry name" value="DUF7059"/>
</dbReference>
<dbReference type="Proteomes" id="UP001247307">
    <property type="component" value="Unassembled WGS sequence"/>
</dbReference>
<evidence type="ECO:0000256" key="3">
    <source>
        <dbReference type="ARBA" id="ARBA00022679"/>
    </source>
</evidence>
<comment type="caution">
    <text evidence="8">The sequence shown here is derived from an EMBL/GenBank/DDBJ whole genome shotgun (WGS) entry which is preliminary data.</text>
</comment>
<dbReference type="InterPro" id="IPR052190">
    <property type="entry name" value="Euk-Arch_PrmC-MTase"/>
</dbReference>
<dbReference type="CDD" id="cd02440">
    <property type="entry name" value="AdoMet_MTases"/>
    <property type="match status" value="1"/>
</dbReference>
<sequence length="597" mass="63350">MSWSFPGPLNLADTGLMTRLREDLLAAGYTVDGVSELIGPAAMEQLWLEQLAPGRLDLDDARARLDPADPAQALVTMAAWWLFAVPQTASRLEAAFPRTGLQGLRDLGLADSRTRVGSTESSSGPDLAAGEERASAVVGGREADAEGAPERPAMDLRPYESDDIGAVWVASDLGSHQRRGALGHEHVLGIGQASRTLAQAVIRTPARRALDLGVGCGVQTLHMLSHCDKVTATDISERALNVTAFNLLLNAETLSLTGPDGAPRVRLLAGSLLEPVAGEQFDLVVSNPPFVITPRSGDAEGVYTYRDGGLPGDQIVETLVRQLPGVLAPGGLAQMLGNWEIRAGEPWDARPRAWVAGDPAGTDAAGTREPGTEALGAAAPAADAWFIQREETDTLRYALTWLTDAFQDWDDDALAAALARYRDDFAARGTDRVGFGLILLRRPAEAESGWWQGSVFEEITHPIEQPVGPHLAAALERKRAIAAAGASSSEWRLSPAEDVTEERHQRPGAEHPGVILLRQGAGLRRTALLSSEMAGLVSAADGELTLGQLAQALGAILEDAEMPERLVEEALHLVDHGLLLPEGEQTASDTAPAVSAR</sequence>
<dbReference type="GO" id="GO:0003676">
    <property type="term" value="F:nucleic acid binding"/>
    <property type="evidence" value="ECO:0007669"/>
    <property type="project" value="InterPro"/>
</dbReference>
<dbReference type="Gene3D" id="3.40.50.150">
    <property type="entry name" value="Vaccinia Virus protein VP39"/>
    <property type="match status" value="1"/>
</dbReference>
<comment type="similarity">
    <text evidence="1">Belongs to the eukaryotic/archaeal PrmC-related family.</text>
</comment>
<protein>
    <recommendedName>
        <fullName evidence="10">Methyltransferase small domain-containing protein</fullName>
    </recommendedName>
</protein>
<dbReference type="EMBL" id="JAVDUI010000001">
    <property type="protein sequence ID" value="MDR6892361.1"/>
    <property type="molecule type" value="Genomic_DNA"/>
</dbReference>
<dbReference type="AlphaFoldDB" id="A0AAE3YHY5"/>
<gene>
    <name evidence="8" type="ORF">J2S35_001301</name>
</gene>
<dbReference type="GO" id="GO:0032259">
    <property type="term" value="P:methylation"/>
    <property type="evidence" value="ECO:0007669"/>
    <property type="project" value="UniProtKB-KW"/>
</dbReference>
<dbReference type="PANTHER" id="PTHR45875:SF1">
    <property type="entry name" value="METHYLTRANSFERASE N6AMT1"/>
    <property type="match status" value="1"/>
</dbReference>
<dbReference type="GO" id="GO:0008757">
    <property type="term" value="F:S-adenosylmethionine-dependent methyltransferase activity"/>
    <property type="evidence" value="ECO:0007669"/>
    <property type="project" value="TreeGrafter"/>
</dbReference>
<dbReference type="RefSeq" id="WP_309851252.1">
    <property type="nucleotide sequence ID" value="NZ_BAAAIU010000003.1"/>
</dbReference>
<evidence type="ECO:0000313" key="9">
    <source>
        <dbReference type="Proteomes" id="UP001247307"/>
    </source>
</evidence>
<keyword evidence="2" id="KW-0489">Methyltransferase</keyword>
<keyword evidence="3" id="KW-0808">Transferase</keyword>
<feature type="compositionally biased region" description="Polar residues" evidence="5">
    <location>
        <begin position="115"/>
        <end position="124"/>
    </location>
</feature>
<feature type="region of interest" description="Disordered" evidence="5">
    <location>
        <begin position="112"/>
        <end position="156"/>
    </location>
</feature>
<dbReference type="PROSITE" id="PS00092">
    <property type="entry name" value="N6_MTASE"/>
    <property type="match status" value="1"/>
</dbReference>
<name>A0AAE3YHY5_9MICC</name>
<proteinExistence type="inferred from homology"/>
<evidence type="ECO:0000259" key="6">
    <source>
        <dbReference type="Pfam" id="PF05175"/>
    </source>
</evidence>
<dbReference type="GO" id="GO:0008276">
    <property type="term" value="F:protein methyltransferase activity"/>
    <property type="evidence" value="ECO:0007669"/>
    <property type="project" value="TreeGrafter"/>
</dbReference>
<dbReference type="GO" id="GO:0008170">
    <property type="term" value="F:N-methyltransferase activity"/>
    <property type="evidence" value="ECO:0007669"/>
    <property type="project" value="UniProtKB-ARBA"/>
</dbReference>
<organism evidence="8 9">
    <name type="scientific">Falsarthrobacter nasiphocae</name>
    <dbReference type="NCBI Taxonomy" id="189863"/>
    <lineage>
        <taxon>Bacteria</taxon>
        <taxon>Bacillati</taxon>
        <taxon>Actinomycetota</taxon>
        <taxon>Actinomycetes</taxon>
        <taxon>Micrococcales</taxon>
        <taxon>Micrococcaceae</taxon>
        <taxon>Falsarthrobacter</taxon>
    </lineage>
</organism>
<dbReference type="SUPFAM" id="SSF53335">
    <property type="entry name" value="S-adenosyl-L-methionine-dependent methyltransferases"/>
    <property type="match status" value="1"/>
</dbReference>
<dbReference type="InterPro" id="IPR007848">
    <property type="entry name" value="Small_mtfrase_dom"/>
</dbReference>
<keyword evidence="9" id="KW-1185">Reference proteome</keyword>
<dbReference type="GO" id="GO:0035657">
    <property type="term" value="C:eRF1 methyltransferase complex"/>
    <property type="evidence" value="ECO:0007669"/>
    <property type="project" value="TreeGrafter"/>
</dbReference>
<accession>A0AAE3YHY5</accession>
<keyword evidence="4" id="KW-0949">S-adenosyl-L-methionine</keyword>
<dbReference type="Pfam" id="PF23186">
    <property type="entry name" value="DUF7059"/>
    <property type="match status" value="1"/>
</dbReference>
<evidence type="ECO:0000256" key="5">
    <source>
        <dbReference type="SAM" id="MobiDB-lite"/>
    </source>
</evidence>
<evidence type="ECO:0000256" key="2">
    <source>
        <dbReference type="ARBA" id="ARBA00022603"/>
    </source>
</evidence>
<reference evidence="8" key="1">
    <citation type="submission" date="2023-07" db="EMBL/GenBank/DDBJ databases">
        <title>Sequencing the genomes of 1000 actinobacteria strains.</title>
        <authorList>
            <person name="Klenk H.-P."/>
        </authorList>
    </citation>
    <scope>NUCLEOTIDE SEQUENCE</scope>
    <source>
        <strain evidence="8">DSM 13988</strain>
    </source>
</reference>
<feature type="domain" description="DUF7059" evidence="7">
    <location>
        <begin position="26"/>
        <end position="112"/>
    </location>
</feature>
<evidence type="ECO:0000259" key="7">
    <source>
        <dbReference type="Pfam" id="PF23186"/>
    </source>
</evidence>
<feature type="domain" description="Methyltransferase small" evidence="6">
    <location>
        <begin position="191"/>
        <end position="291"/>
    </location>
</feature>
<dbReference type="InterPro" id="IPR002052">
    <property type="entry name" value="DNA_methylase_N6_adenine_CS"/>
</dbReference>
<dbReference type="Pfam" id="PF05175">
    <property type="entry name" value="MTS"/>
    <property type="match status" value="1"/>
</dbReference>